<dbReference type="Proteomes" id="UP000323917">
    <property type="component" value="Chromosome"/>
</dbReference>
<dbReference type="AlphaFoldDB" id="A0A5B9QI98"/>
<dbReference type="OrthoDB" id="290198at2"/>
<proteinExistence type="predicted"/>
<name>A0A5B9QI98_9BACT</name>
<sequence>MSSEDFLLVREAAEALGVSANTIRAWADSGKLTEYRHPINNYRLFKQKDVALLKKRIDNPPATGRKTRAK</sequence>
<gene>
    <name evidence="2" type="ORF">Pr1d_50450</name>
</gene>
<organism evidence="2 3">
    <name type="scientific">Bythopirellula goksoeyrii</name>
    <dbReference type="NCBI Taxonomy" id="1400387"/>
    <lineage>
        <taxon>Bacteria</taxon>
        <taxon>Pseudomonadati</taxon>
        <taxon>Planctomycetota</taxon>
        <taxon>Planctomycetia</taxon>
        <taxon>Pirellulales</taxon>
        <taxon>Lacipirellulaceae</taxon>
        <taxon>Bythopirellula</taxon>
    </lineage>
</organism>
<evidence type="ECO:0000259" key="1">
    <source>
        <dbReference type="Pfam" id="PF00376"/>
    </source>
</evidence>
<feature type="domain" description="HTH merR-type" evidence="1">
    <location>
        <begin position="10"/>
        <end position="45"/>
    </location>
</feature>
<reference evidence="2 3" key="1">
    <citation type="submission" date="2019-08" db="EMBL/GenBank/DDBJ databases">
        <title>Deep-cultivation of Planctomycetes and their phenomic and genomic characterization uncovers novel biology.</title>
        <authorList>
            <person name="Wiegand S."/>
            <person name="Jogler M."/>
            <person name="Boedeker C."/>
            <person name="Pinto D."/>
            <person name="Vollmers J."/>
            <person name="Rivas-Marin E."/>
            <person name="Kohn T."/>
            <person name="Peeters S.H."/>
            <person name="Heuer A."/>
            <person name="Rast P."/>
            <person name="Oberbeckmann S."/>
            <person name="Bunk B."/>
            <person name="Jeske O."/>
            <person name="Meyerdierks A."/>
            <person name="Storesund J.E."/>
            <person name="Kallscheuer N."/>
            <person name="Luecker S."/>
            <person name="Lage O.M."/>
            <person name="Pohl T."/>
            <person name="Merkel B.J."/>
            <person name="Hornburger P."/>
            <person name="Mueller R.-W."/>
            <person name="Bruemmer F."/>
            <person name="Labrenz M."/>
            <person name="Spormann A.M."/>
            <person name="Op den Camp H."/>
            <person name="Overmann J."/>
            <person name="Amann R."/>
            <person name="Jetten M.S.M."/>
            <person name="Mascher T."/>
            <person name="Medema M.H."/>
            <person name="Devos D.P."/>
            <person name="Kaster A.-K."/>
            <person name="Ovreas L."/>
            <person name="Rohde M."/>
            <person name="Galperin M.Y."/>
            <person name="Jogler C."/>
        </authorList>
    </citation>
    <scope>NUCLEOTIDE SEQUENCE [LARGE SCALE GENOMIC DNA]</scope>
    <source>
        <strain evidence="2 3">Pr1d</strain>
    </source>
</reference>
<protein>
    <submittedName>
        <fullName evidence="2">Helix-turn-helix domain protein</fullName>
    </submittedName>
</protein>
<dbReference type="RefSeq" id="WP_148075894.1">
    <property type="nucleotide sequence ID" value="NZ_CP042913.1"/>
</dbReference>
<dbReference type="InterPro" id="IPR000551">
    <property type="entry name" value="MerR-type_HTH_dom"/>
</dbReference>
<evidence type="ECO:0000313" key="2">
    <source>
        <dbReference type="EMBL" id="QEG37699.1"/>
    </source>
</evidence>
<keyword evidence="3" id="KW-1185">Reference proteome</keyword>
<dbReference type="Gene3D" id="1.10.1660.10">
    <property type="match status" value="1"/>
</dbReference>
<dbReference type="InterPro" id="IPR009061">
    <property type="entry name" value="DNA-bd_dom_put_sf"/>
</dbReference>
<dbReference type="EMBL" id="CP042913">
    <property type="protein sequence ID" value="QEG37699.1"/>
    <property type="molecule type" value="Genomic_DNA"/>
</dbReference>
<dbReference type="SUPFAM" id="SSF46955">
    <property type="entry name" value="Putative DNA-binding domain"/>
    <property type="match status" value="1"/>
</dbReference>
<dbReference type="Pfam" id="PF00376">
    <property type="entry name" value="MerR"/>
    <property type="match status" value="1"/>
</dbReference>
<dbReference type="KEGG" id="bgok:Pr1d_50450"/>
<evidence type="ECO:0000313" key="3">
    <source>
        <dbReference type="Proteomes" id="UP000323917"/>
    </source>
</evidence>
<accession>A0A5B9QI98</accession>